<dbReference type="InterPro" id="IPR050073">
    <property type="entry name" value="2-IPM_HCS-like"/>
</dbReference>
<reference evidence="4 5" key="1">
    <citation type="submission" date="2015-01" db="EMBL/GenBank/DDBJ databases">
        <title>Enhanced salinomycin production by adjusting the supply of polyketide extender units in Streptomyce albus DSM 41398.</title>
        <authorList>
            <person name="Lu C."/>
        </authorList>
    </citation>
    <scope>NUCLEOTIDE SEQUENCE [LARGE SCALE GENOMIC DNA]</scope>
    <source>
        <strain evidence="5">ATCC 21838 / DSM 41398 / FERM P-419 / JCM 4703 / NBRC 107858</strain>
    </source>
</reference>
<dbReference type="GO" id="GO:0003852">
    <property type="term" value="F:2-isopropylmalate synthase activity"/>
    <property type="evidence" value="ECO:0007669"/>
    <property type="project" value="TreeGrafter"/>
</dbReference>
<organism evidence="4 5">
    <name type="scientific">Streptomyces albus (strain ATCC 21838 / DSM 41398 / FERM P-419 / JCM 4703 / NBRC 107858)</name>
    <dbReference type="NCBI Taxonomy" id="1081613"/>
    <lineage>
        <taxon>Bacteria</taxon>
        <taxon>Bacillati</taxon>
        <taxon>Actinomycetota</taxon>
        <taxon>Actinomycetes</taxon>
        <taxon>Kitasatosporales</taxon>
        <taxon>Streptomycetaceae</taxon>
        <taxon>Streptomyces</taxon>
    </lineage>
</organism>
<evidence type="ECO:0000256" key="1">
    <source>
        <dbReference type="ARBA" id="ARBA00023211"/>
    </source>
</evidence>
<keyword evidence="1" id="KW-0464">Manganese</keyword>
<dbReference type="AlphaFoldDB" id="A0A0B5F3K9"/>
<keyword evidence="5" id="KW-1185">Reference proteome</keyword>
<name>A0A0B5F3K9_STRA4</name>
<evidence type="ECO:0000313" key="4">
    <source>
        <dbReference type="EMBL" id="AJE85481.1"/>
    </source>
</evidence>
<protein>
    <submittedName>
        <fullName evidence="4">Pyruvate carboxyltransferase</fullName>
    </submittedName>
</protein>
<dbReference type="PANTHER" id="PTHR10277">
    <property type="entry name" value="HOMOCITRATE SYNTHASE-RELATED"/>
    <property type="match status" value="1"/>
</dbReference>
<dbReference type="PROSITE" id="PS50991">
    <property type="entry name" value="PYR_CT"/>
    <property type="match status" value="1"/>
</dbReference>
<dbReference type="Gene3D" id="3.20.20.70">
    <property type="entry name" value="Aldolase class I"/>
    <property type="match status" value="1"/>
</dbReference>
<keyword evidence="4" id="KW-0808">Transferase</keyword>
<evidence type="ECO:0000313" key="5">
    <source>
        <dbReference type="Proteomes" id="UP000031523"/>
    </source>
</evidence>
<dbReference type="InterPro" id="IPR000891">
    <property type="entry name" value="PYR_CT"/>
</dbReference>
<feature type="domain" description="Pyruvate carboxyltransferase" evidence="3">
    <location>
        <begin position="15"/>
        <end position="268"/>
    </location>
</feature>
<sequence length="361" mass="37841">MHGTPDGAADDGRPWELLDTTLRDGGYAVDFRFEAEFVGELLTGLDRTPVRLVEIGHGFGFEAERKGAPPCSIDLKGWCELAAARLTSTSWGMFAQPEFSSLATLASLCADGMSFVRVGVEAHRVPEVLDYLATSVELCDRVYLNLMKTSDTPAEELAGFLKDIPAELAGVYVVDSNGSMLPADVERYVRAVAEVTGTVGFHGHDNLGMANANSLAAAQAGASIVDATLDGLGRGAGNASIESLAGILAVQGEDRFGYQELARLAQLCRSTLDVVPENRRMQVLGGVIGMHSGLFDFVEKTSAEFGLGEAAVMAEAVRIARYEAGRGEVGLAARSIAPKSRLATSATASATGPGQPAGGAR</sequence>
<proteinExistence type="predicted"/>
<dbReference type="PANTHER" id="PTHR10277:SF9">
    <property type="entry name" value="2-ISOPROPYLMALATE SYNTHASE 1, CHLOROPLASTIC-RELATED"/>
    <property type="match status" value="1"/>
</dbReference>
<dbReference type="GO" id="GO:0009098">
    <property type="term" value="P:L-leucine biosynthetic process"/>
    <property type="evidence" value="ECO:0007669"/>
    <property type="project" value="TreeGrafter"/>
</dbReference>
<dbReference type="Pfam" id="PF00682">
    <property type="entry name" value="HMGL-like"/>
    <property type="match status" value="1"/>
</dbReference>
<keyword evidence="4" id="KW-0670">Pyruvate</keyword>
<evidence type="ECO:0000256" key="2">
    <source>
        <dbReference type="SAM" id="MobiDB-lite"/>
    </source>
</evidence>
<evidence type="ECO:0000259" key="3">
    <source>
        <dbReference type="PROSITE" id="PS50991"/>
    </source>
</evidence>
<dbReference type="SUPFAM" id="SSF51569">
    <property type="entry name" value="Aldolase"/>
    <property type="match status" value="1"/>
</dbReference>
<feature type="region of interest" description="Disordered" evidence="2">
    <location>
        <begin position="340"/>
        <end position="361"/>
    </location>
</feature>
<dbReference type="KEGG" id="sals:SLNWT_5105"/>
<accession>A0A0B5F3K9</accession>
<dbReference type="Proteomes" id="UP000031523">
    <property type="component" value="Chromosome"/>
</dbReference>
<gene>
    <name evidence="4" type="ORF">SLNWT_5105</name>
</gene>
<dbReference type="InterPro" id="IPR013785">
    <property type="entry name" value="Aldolase_TIM"/>
</dbReference>
<dbReference type="EMBL" id="CP010519">
    <property type="protein sequence ID" value="AJE85481.1"/>
    <property type="molecule type" value="Genomic_DNA"/>
</dbReference>